<evidence type="ECO:0000313" key="1">
    <source>
        <dbReference type="EMBL" id="BAO56416.1"/>
    </source>
</evidence>
<dbReference type="Proteomes" id="UP000031760">
    <property type="component" value="Chromosome"/>
</dbReference>
<dbReference type="SUPFAM" id="SSF53756">
    <property type="entry name" value="UDP-Glycosyltransferase/glycogen phosphorylase"/>
    <property type="match status" value="1"/>
</dbReference>
<sequence length="407" mass="47064">MHNLLIIGYIWPEPNRTAAGYRMLQLIDLFIDQGYQITFCSAAKIKSTSRIPLESRGVKMIPVQLNSDLFDDLLNQQQPEVVLYDRFLIEEQFGWRVRKVLPNAIQIIDTEDLHFLRTARKNHIENGISLEEGFQSELAVREISSVQRVDMNLIISSFEMELLIDQFQILPKKLFYLPFLIKKEEIESLKSNVVPFEKRSDFCTIGNLKHAPNLDAVRQLHRYVWPEIRSTFPDSQLFIYGSNAPKEILELHSPENGFHIKGHAKRVEEVLSKHRVLLAPLRYGAGLKGKLYDAMKYGIPSVMTSIGAEGMFSSRLVSGVVCDEVQQVASTAYQLYADLDSWNSYQEQGFKILQDEFEESAFAKAFFLQLQITKEEARMNQSFNERMLTYHANAHFKYMSHWINAKK</sequence>
<dbReference type="STRING" id="1454201.NMS_2407"/>
<name>W8W0J1_9FLAO</name>
<dbReference type="HOGENOM" id="CLU_028014_2_1_10"/>
<accession>W8W0J1</accession>
<organism evidence="1 2">
    <name type="scientific">Nonlabens marinus S1-08</name>
    <dbReference type="NCBI Taxonomy" id="1454201"/>
    <lineage>
        <taxon>Bacteria</taxon>
        <taxon>Pseudomonadati</taxon>
        <taxon>Bacteroidota</taxon>
        <taxon>Flavobacteriia</taxon>
        <taxon>Flavobacteriales</taxon>
        <taxon>Flavobacteriaceae</taxon>
        <taxon>Nonlabens</taxon>
    </lineage>
</organism>
<dbReference type="AlphaFoldDB" id="W8W0J1"/>
<dbReference type="KEGG" id="nmf:NMS_2407"/>
<dbReference type="Gene3D" id="3.40.50.2000">
    <property type="entry name" value="Glycogen Phosphorylase B"/>
    <property type="match status" value="1"/>
</dbReference>
<dbReference type="RefSeq" id="WP_041496900.1">
    <property type="nucleotide sequence ID" value="NZ_AP014548.1"/>
</dbReference>
<gene>
    <name evidence="1" type="ORF">NMS_2407</name>
</gene>
<reference evidence="1 2" key="1">
    <citation type="journal article" date="2014" name="Proc. Natl. Acad. Sci. U.S.A.">
        <title>Functional characterization of flavobacteria rhodopsins reveals a unique class of light-driven chloride pump in bacteria.</title>
        <authorList>
            <person name="Yoshizawa S."/>
            <person name="Kumagai Y."/>
            <person name="Kim H."/>
            <person name="Ogura Y."/>
            <person name="Hayashi T."/>
            <person name="Iwasaki W."/>
            <person name="DeLong E.F."/>
            <person name="Kogure K."/>
        </authorList>
    </citation>
    <scope>NUCLEOTIDE SEQUENCE [LARGE SCALE GENOMIC DNA]</scope>
    <source>
        <strain evidence="1 2">S1-08</strain>
    </source>
</reference>
<proteinExistence type="predicted"/>
<keyword evidence="2" id="KW-1185">Reference proteome</keyword>
<dbReference type="EMBL" id="AP014548">
    <property type="protein sequence ID" value="BAO56416.1"/>
    <property type="molecule type" value="Genomic_DNA"/>
</dbReference>
<dbReference type="OrthoDB" id="9807209at2"/>
<evidence type="ECO:0000313" key="2">
    <source>
        <dbReference type="Proteomes" id="UP000031760"/>
    </source>
</evidence>
<protein>
    <submittedName>
        <fullName evidence="1">Conserved domain protein</fullName>
    </submittedName>
</protein>
<dbReference type="Pfam" id="PF13692">
    <property type="entry name" value="Glyco_trans_1_4"/>
    <property type="match status" value="1"/>
</dbReference>